<organism evidence="1 2">
    <name type="scientific">Candidatus Ozemobacter sibiricus</name>
    <dbReference type="NCBI Taxonomy" id="2268124"/>
    <lineage>
        <taxon>Bacteria</taxon>
        <taxon>Candidatus Ozemobacteria</taxon>
        <taxon>Candidatus Ozemobacterales</taxon>
        <taxon>Candidatus Ozemobacteraceae</taxon>
        <taxon>Candidatus Ozemobacter</taxon>
    </lineage>
</organism>
<dbReference type="Proteomes" id="UP000252355">
    <property type="component" value="Unassembled WGS sequence"/>
</dbReference>
<sequence length="234" mass="24414">MVLGLLAWATAWAQLPPLPPLPPLPGLDDLFGAGAASGAQVVQTLLELGMSHTAGGAPPFGTDAAGAPRWPLGEPFGPTSSVAAPASPGIISSLGGPEGGGAGDASAVAILEKINELPAAGRCDPAVVRPLIAAPVSLARRRRMAVGDAPLAAADLNRMRVLFLLDLQQHARHVWEGKPGLALAVAFKWRVLDRLFPDQIDEITFHIARRKGFPSFAAWIEAVIAEDRRYVGTP</sequence>
<comment type="caution">
    <text evidence="1">The sequence shown here is derived from an EMBL/GenBank/DDBJ whole genome shotgun (WGS) entry which is preliminary data.</text>
</comment>
<proteinExistence type="predicted"/>
<evidence type="ECO:0000313" key="2">
    <source>
        <dbReference type="Proteomes" id="UP000252355"/>
    </source>
</evidence>
<evidence type="ECO:0000313" key="1">
    <source>
        <dbReference type="EMBL" id="RCK78288.1"/>
    </source>
</evidence>
<dbReference type="AlphaFoldDB" id="A0A367ZJR2"/>
<dbReference type="EMBL" id="QOQW01000025">
    <property type="protein sequence ID" value="RCK78288.1"/>
    <property type="molecule type" value="Genomic_DNA"/>
</dbReference>
<accession>A0A367ZJR2</accession>
<reference evidence="1 2" key="1">
    <citation type="submission" date="2018-05" db="EMBL/GenBank/DDBJ databases">
        <title>A metagenomic window into the 2 km-deep terrestrial subsurface aquifer revealed taxonomically and functionally diverse microbial community comprising novel uncultured bacterial lineages.</title>
        <authorList>
            <person name="Kadnikov V.V."/>
            <person name="Mardanov A.V."/>
            <person name="Beletsky A.V."/>
            <person name="Banks D."/>
            <person name="Pimenov N.V."/>
            <person name="Frank Y.A."/>
            <person name="Karnachuk O.V."/>
            <person name="Ravin N.V."/>
        </authorList>
    </citation>
    <scope>NUCLEOTIDE SEQUENCE [LARGE SCALE GENOMIC DNA]</scope>
    <source>
        <strain evidence="1">BY5</strain>
    </source>
</reference>
<protein>
    <submittedName>
        <fullName evidence="1">Uncharacterized protein</fullName>
    </submittedName>
</protein>
<name>A0A367ZJR2_9BACT</name>
<gene>
    <name evidence="1" type="ORF">OZSIB_1665</name>
</gene>